<reference evidence="1" key="1">
    <citation type="submission" date="2020-04" db="EMBL/GenBank/DDBJ databases">
        <authorList>
            <person name="Chiriac C."/>
            <person name="Salcher M."/>
            <person name="Ghai R."/>
            <person name="Kavagutti S V."/>
        </authorList>
    </citation>
    <scope>NUCLEOTIDE SEQUENCE</scope>
</reference>
<organism evidence="1">
    <name type="scientific">uncultured Caudovirales phage</name>
    <dbReference type="NCBI Taxonomy" id="2100421"/>
    <lineage>
        <taxon>Viruses</taxon>
        <taxon>Duplodnaviria</taxon>
        <taxon>Heunggongvirae</taxon>
        <taxon>Uroviricota</taxon>
        <taxon>Caudoviricetes</taxon>
        <taxon>Peduoviridae</taxon>
        <taxon>Maltschvirus</taxon>
        <taxon>Maltschvirus maltsch</taxon>
    </lineage>
</organism>
<accession>A0A6J5NNV8</accession>
<proteinExistence type="predicted"/>
<name>A0A6J5NNV8_9CAUD</name>
<evidence type="ECO:0000313" key="1">
    <source>
        <dbReference type="EMBL" id="CAB4158845.1"/>
    </source>
</evidence>
<sequence>MPRPPLTRHQRRIRANRRMLAVTLALYALIALALAVVLHTGGRS</sequence>
<dbReference type="EMBL" id="LR796673">
    <property type="protein sequence ID" value="CAB4158845.1"/>
    <property type="molecule type" value="Genomic_DNA"/>
</dbReference>
<gene>
    <name evidence="1" type="ORF">UFOVP703_35</name>
</gene>
<protein>
    <submittedName>
        <fullName evidence="1">Uncharacterized protein</fullName>
    </submittedName>
</protein>